<dbReference type="RefSeq" id="WP_131331246.1">
    <property type="nucleotide sequence ID" value="NZ_CP044016.1"/>
</dbReference>
<comment type="catalytic activity">
    <reaction evidence="7 8">
        <text>N(6)-[(R)-dihydrolipoyl]-L-lysyl-[protein] + acetyl-CoA = N(6)-[(R)-S(8)-acetyldihydrolipoyl]-L-lysyl-[protein] + CoA</text>
        <dbReference type="Rhea" id="RHEA:17017"/>
        <dbReference type="Rhea" id="RHEA-COMP:10475"/>
        <dbReference type="Rhea" id="RHEA-COMP:10478"/>
        <dbReference type="ChEBI" id="CHEBI:57287"/>
        <dbReference type="ChEBI" id="CHEBI:57288"/>
        <dbReference type="ChEBI" id="CHEBI:83100"/>
        <dbReference type="ChEBI" id="CHEBI:83111"/>
        <dbReference type="EC" id="2.3.1.12"/>
    </reaction>
</comment>
<dbReference type="Gene3D" id="4.10.320.10">
    <property type="entry name" value="E3-binding domain"/>
    <property type="match status" value="1"/>
</dbReference>
<comment type="subunit">
    <text evidence="2">Forms a 24-polypeptide structural core with octahedral symmetry.</text>
</comment>
<keyword evidence="13" id="KW-1185">Reference proteome</keyword>
<evidence type="ECO:0000256" key="6">
    <source>
        <dbReference type="ARBA" id="ARBA00025211"/>
    </source>
</evidence>
<dbReference type="InterPro" id="IPR036625">
    <property type="entry name" value="E3-bd_dom_sf"/>
</dbReference>
<dbReference type="Pfam" id="PF00364">
    <property type="entry name" value="Biotin_lipoyl"/>
    <property type="match status" value="2"/>
</dbReference>
<dbReference type="AlphaFoldDB" id="A0A5P2G445"/>
<sequence>MAEVLLMPRLSDTMTEGVIASWQKKVGDTVKKGDVLADIETDKATMELESYHDGTLLYIGVEEGGKLAVNDLMAIIGKSGEDITAIVKEHTGNGAATTEAPKTEAPAENKPTESSAPAVDISTMEEVVLMPRLSDTMTEGVIAAWDKEVGDEVKKGDILAEIETDKATMELESYKDGFLLYQGAKPGDKIAVNELLAIIGKKGQDISAILAAAKSGGAPTSAPVKEETPAAPVKEEKVVASSSAPAPVVVNEGRIFASPLAKKIAEDKGIDLKYVQGSGDNGRIVKSDIENFQPQTAATTASPQEVKKSEATAPVFVPAGQESYDEIPVTQMRKVIAKRLAESKFTSPHFYVTMAIDMDACVAARPKLNGKDAKVKISFNDLVVKAVAVALREHPEVNGAWLGDKIRLNHHVNIGVAVAVPEGLVVPVIKYADSMSLTQISSAVKTYAVKAKDKKLTPAEMEGSTFTISNLGMYGVDQFTGIINPPNACILAVGGISQEPVVKDGQIVVGNVMKVTLSSDHRIVDGAKAAEFLQTLKGLLEEPLRLLL</sequence>
<keyword evidence="4 8" id="KW-0450">Lipoyl</keyword>
<dbReference type="InterPro" id="IPR023213">
    <property type="entry name" value="CAT-like_dom_sf"/>
</dbReference>
<evidence type="ECO:0000256" key="9">
    <source>
        <dbReference type="SAM" id="MobiDB-lite"/>
    </source>
</evidence>
<protein>
    <recommendedName>
        <fullName evidence="8">Acetyltransferase component of pyruvate dehydrogenase complex</fullName>
        <ecNumber evidence="8">2.3.1.12</ecNumber>
    </recommendedName>
</protein>
<evidence type="ECO:0000313" key="12">
    <source>
        <dbReference type="EMBL" id="QES90275.1"/>
    </source>
</evidence>
<dbReference type="SUPFAM" id="SSF52777">
    <property type="entry name" value="CoA-dependent acyltransferases"/>
    <property type="match status" value="1"/>
</dbReference>
<proteinExistence type="inferred from homology"/>
<name>A0A5P2G445_9BACT</name>
<feature type="domain" description="Lipoyl-binding" evidence="10">
    <location>
        <begin position="2"/>
        <end position="77"/>
    </location>
</feature>
<dbReference type="PANTHER" id="PTHR23151">
    <property type="entry name" value="DIHYDROLIPOAMIDE ACETYL/SUCCINYL-TRANSFERASE-RELATED"/>
    <property type="match status" value="1"/>
</dbReference>
<feature type="domain" description="Lipoyl-binding" evidence="10">
    <location>
        <begin position="125"/>
        <end position="200"/>
    </location>
</feature>
<dbReference type="SUPFAM" id="SSF51230">
    <property type="entry name" value="Single hybrid motif"/>
    <property type="match status" value="2"/>
</dbReference>
<dbReference type="EMBL" id="CP044016">
    <property type="protein sequence ID" value="QES90275.1"/>
    <property type="molecule type" value="Genomic_DNA"/>
</dbReference>
<keyword evidence="5 8" id="KW-0012">Acyltransferase</keyword>
<comment type="cofactor">
    <cofactor evidence="8">
        <name>(R)-lipoate</name>
        <dbReference type="ChEBI" id="CHEBI:83088"/>
    </cofactor>
    <text evidence="8">Binds 2 lipoyl cofactors covalently.</text>
</comment>
<comment type="function">
    <text evidence="6">The pyruvate dehydrogenase complex catalyzes the overall conversion of pyruvate to acetyl-CoA and CO(2). It contains multiple copies of three enzymatic components: pyruvate dehydrogenase (E1), dihydrolipoamide acetyltransferase (E2) and lipoamide dehydrogenase (E3).</text>
</comment>
<dbReference type="InterPro" id="IPR000089">
    <property type="entry name" value="Biotin_lipoyl"/>
</dbReference>
<evidence type="ECO:0000256" key="7">
    <source>
        <dbReference type="ARBA" id="ARBA00048370"/>
    </source>
</evidence>
<comment type="similarity">
    <text evidence="1 8">Belongs to the 2-oxoacid dehydrogenase family.</text>
</comment>
<reference evidence="12 13" key="1">
    <citation type="submission" date="2019-09" db="EMBL/GenBank/DDBJ databases">
        <title>Complete genome sequence of Arachidicoccus sp. B3-10 isolated from apple orchard soil.</title>
        <authorList>
            <person name="Kim H.S."/>
            <person name="Han K.-I."/>
            <person name="Suh M.K."/>
            <person name="Lee K.C."/>
            <person name="Eom M.K."/>
            <person name="Kim J.-S."/>
            <person name="Kang S.W."/>
            <person name="Sin Y."/>
            <person name="Lee J.-S."/>
        </authorList>
    </citation>
    <scope>NUCLEOTIDE SEQUENCE [LARGE SCALE GENOMIC DNA]</scope>
    <source>
        <strain evidence="12 13">B3-10</strain>
    </source>
</reference>
<evidence type="ECO:0000256" key="4">
    <source>
        <dbReference type="ARBA" id="ARBA00022823"/>
    </source>
</evidence>
<dbReference type="PROSITE" id="PS00189">
    <property type="entry name" value="LIPOYL"/>
    <property type="match status" value="2"/>
</dbReference>
<dbReference type="Proteomes" id="UP000292424">
    <property type="component" value="Chromosome"/>
</dbReference>
<dbReference type="InterPro" id="IPR011053">
    <property type="entry name" value="Single_hybrid_motif"/>
</dbReference>
<dbReference type="GO" id="GO:0045254">
    <property type="term" value="C:pyruvate dehydrogenase complex"/>
    <property type="evidence" value="ECO:0007669"/>
    <property type="project" value="UniProtKB-UniRule"/>
</dbReference>
<dbReference type="GO" id="GO:0006086">
    <property type="term" value="P:pyruvate decarboxylation to acetyl-CoA"/>
    <property type="evidence" value="ECO:0007669"/>
    <property type="project" value="InterPro"/>
</dbReference>
<dbReference type="KEGG" id="arac:E0W69_016995"/>
<dbReference type="Pfam" id="PF02817">
    <property type="entry name" value="E3_binding"/>
    <property type="match status" value="1"/>
</dbReference>
<dbReference type="GO" id="GO:0004742">
    <property type="term" value="F:dihydrolipoyllysine-residue acetyltransferase activity"/>
    <property type="evidence" value="ECO:0007669"/>
    <property type="project" value="UniProtKB-UniRule"/>
</dbReference>
<keyword evidence="12" id="KW-0670">Pyruvate</keyword>
<dbReference type="InterPro" id="IPR045257">
    <property type="entry name" value="E2/Pdx1"/>
</dbReference>
<dbReference type="EC" id="2.3.1.12" evidence="8"/>
<dbReference type="InterPro" id="IPR004167">
    <property type="entry name" value="PSBD"/>
</dbReference>
<dbReference type="SUPFAM" id="SSF47005">
    <property type="entry name" value="Peripheral subunit-binding domain of 2-oxo acid dehydrogenase complex"/>
    <property type="match status" value="1"/>
</dbReference>
<evidence type="ECO:0000256" key="8">
    <source>
        <dbReference type="RuleBase" id="RU361137"/>
    </source>
</evidence>
<feature type="region of interest" description="Disordered" evidence="9">
    <location>
        <begin position="92"/>
        <end position="116"/>
    </location>
</feature>
<dbReference type="OrthoDB" id="9805770at2"/>
<dbReference type="NCBIfam" id="TIGR01349">
    <property type="entry name" value="PDHac_trf_mito"/>
    <property type="match status" value="1"/>
</dbReference>
<dbReference type="Pfam" id="PF00198">
    <property type="entry name" value="2-oxoacid_dh"/>
    <property type="match status" value="1"/>
</dbReference>
<dbReference type="PROSITE" id="PS51826">
    <property type="entry name" value="PSBD"/>
    <property type="match status" value="1"/>
</dbReference>
<feature type="compositionally biased region" description="Basic and acidic residues" evidence="9">
    <location>
        <begin position="101"/>
        <end position="111"/>
    </location>
</feature>
<organism evidence="12 13">
    <name type="scientific">Rhizosphaericola mali</name>
    <dbReference type="NCBI Taxonomy" id="2545455"/>
    <lineage>
        <taxon>Bacteria</taxon>
        <taxon>Pseudomonadati</taxon>
        <taxon>Bacteroidota</taxon>
        <taxon>Chitinophagia</taxon>
        <taxon>Chitinophagales</taxon>
        <taxon>Chitinophagaceae</taxon>
        <taxon>Rhizosphaericola</taxon>
    </lineage>
</organism>
<dbReference type="PROSITE" id="PS50968">
    <property type="entry name" value="BIOTINYL_LIPOYL"/>
    <property type="match status" value="2"/>
</dbReference>
<evidence type="ECO:0000256" key="3">
    <source>
        <dbReference type="ARBA" id="ARBA00022679"/>
    </source>
</evidence>
<dbReference type="Gene3D" id="3.30.559.10">
    <property type="entry name" value="Chloramphenicol acetyltransferase-like domain"/>
    <property type="match status" value="1"/>
</dbReference>
<dbReference type="InterPro" id="IPR003016">
    <property type="entry name" value="2-oxoA_DH_lipoyl-BS"/>
</dbReference>
<dbReference type="PANTHER" id="PTHR23151:SF90">
    <property type="entry name" value="DIHYDROLIPOYLLYSINE-RESIDUE ACETYLTRANSFERASE COMPONENT OF PYRUVATE DEHYDROGENASE COMPLEX, MITOCHONDRIAL-RELATED"/>
    <property type="match status" value="1"/>
</dbReference>
<dbReference type="FunFam" id="3.30.559.10:FF:000007">
    <property type="entry name" value="Dihydrolipoamide acetyltransferase component of pyruvate dehydrogenase complex"/>
    <property type="match status" value="1"/>
</dbReference>
<accession>A0A5P2G445</accession>
<evidence type="ECO:0000256" key="1">
    <source>
        <dbReference type="ARBA" id="ARBA00007317"/>
    </source>
</evidence>
<evidence type="ECO:0000313" key="13">
    <source>
        <dbReference type="Proteomes" id="UP000292424"/>
    </source>
</evidence>
<evidence type="ECO:0000259" key="10">
    <source>
        <dbReference type="PROSITE" id="PS50968"/>
    </source>
</evidence>
<dbReference type="Gene3D" id="2.40.50.100">
    <property type="match status" value="2"/>
</dbReference>
<dbReference type="InterPro" id="IPR006257">
    <property type="entry name" value="LAT1"/>
</dbReference>
<dbReference type="CDD" id="cd06849">
    <property type="entry name" value="lipoyl_domain"/>
    <property type="match status" value="2"/>
</dbReference>
<dbReference type="InterPro" id="IPR001078">
    <property type="entry name" value="2-oxoacid_DH_actylTfrase"/>
</dbReference>
<keyword evidence="3 8" id="KW-0808">Transferase</keyword>
<feature type="domain" description="Peripheral subunit-binding (PSBD)" evidence="11">
    <location>
        <begin position="256"/>
        <end position="293"/>
    </location>
</feature>
<evidence type="ECO:0000256" key="5">
    <source>
        <dbReference type="ARBA" id="ARBA00023315"/>
    </source>
</evidence>
<evidence type="ECO:0000259" key="11">
    <source>
        <dbReference type="PROSITE" id="PS51826"/>
    </source>
</evidence>
<evidence type="ECO:0000256" key="2">
    <source>
        <dbReference type="ARBA" id="ARBA00011484"/>
    </source>
</evidence>
<gene>
    <name evidence="12" type="ORF">E0W69_016995</name>
</gene>